<evidence type="ECO:0000313" key="2">
    <source>
        <dbReference type="Proteomes" id="UP000283269"/>
    </source>
</evidence>
<dbReference type="InParanoid" id="A0A409XEX3"/>
<dbReference type="Proteomes" id="UP000283269">
    <property type="component" value="Unassembled WGS sequence"/>
</dbReference>
<organism evidence="1 2">
    <name type="scientific">Psilocybe cyanescens</name>
    <dbReference type="NCBI Taxonomy" id="93625"/>
    <lineage>
        <taxon>Eukaryota</taxon>
        <taxon>Fungi</taxon>
        <taxon>Dikarya</taxon>
        <taxon>Basidiomycota</taxon>
        <taxon>Agaricomycotina</taxon>
        <taxon>Agaricomycetes</taxon>
        <taxon>Agaricomycetidae</taxon>
        <taxon>Agaricales</taxon>
        <taxon>Agaricineae</taxon>
        <taxon>Strophariaceae</taxon>
        <taxon>Psilocybe</taxon>
    </lineage>
</organism>
<dbReference type="EMBL" id="NHYD01001927">
    <property type="protein sequence ID" value="PPQ89187.1"/>
    <property type="molecule type" value="Genomic_DNA"/>
</dbReference>
<protein>
    <submittedName>
        <fullName evidence="1">Uncharacterized protein</fullName>
    </submittedName>
</protein>
<proteinExistence type="predicted"/>
<reference evidence="1 2" key="1">
    <citation type="journal article" date="2018" name="Evol. Lett.">
        <title>Horizontal gene cluster transfer increased hallucinogenic mushroom diversity.</title>
        <authorList>
            <person name="Reynolds H.T."/>
            <person name="Vijayakumar V."/>
            <person name="Gluck-Thaler E."/>
            <person name="Korotkin H.B."/>
            <person name="Matheny P.B."/>
            <person name="Slot J.C."/>
        </authorList>
    </citation>
    <scope>NUCLEOTIDE SEQUENCE [LARGE SCALE GENOMIC DNA]</scope>
    <source>
        <strain evidence="1 2">2631</strain>
    </source>
</reference>
<dbReference type="AlphaFoldDB" id="A0A409XEX3"/>
<name>A0A409XEX3_PSICY</name>
<accession>A0A409XEX3</accession>
<keyword evidence="2" id="KW-1185">Reference proteome</keyword>
<comment type="caution">
    <text evidence="1">The sequence shown here is derived from an EMBL/GenBank/DDBJ whole genome shotgun (WGS) entry which is preliminary data.</text>
</comment>
<sequence>MEQDLIHLQFTPGRRYVVDPSPLTDIYIIGDVFAPSLWWAGPFLGFLSKCTYVLTQASWAARRFIFGCPLHPRGPSRPPAGPRSSSAVWGTLLKSHARPISWKARGTLAGLGFDKFVVQDCTTVCTGTV</sequence>
<gene>
    <name evidence="1" type="ORF">CVT25_001155</name>
</gene>
<evidence type="ECO:0000313" key="1">
    <source>
        <dbReference type="EMBL" id="PPQ89187.1"/>
    </source>
</evidence>